<dbReference type="GO" id="GO:0005737">
    <property type="term" value="C:cytoplasm"/>
    <property type="evidence" value="ECO:0007669"/>
    <property type="project" value="UniProtKB-SubCell"/>
</dbReference>
<evidence type="ECO:0000256" key="2">
    <source>
        <dbReference type="ARBA" id="ARBA00001966"/>
    </source>
</evidence>
<sequence>MYKNVMEKLDSIINDTKEIIKERNKEIYEISSFIKKRYVEIEDKFTILKDEANDIINNVATLEKKLNLSKTKLSIINKNCHLYTDDEIKLVQKEIEDIKNRLSLEYEKEMEIVHKRDNLENQLKTIRQIAEKSDYVSNNLDFAYDILSGELNEINNEVNNMYTKEIWGLKVIKAQEEERLRISREMHDGPSQNLSNLILKTELCIKLLDKDIDRTRLELQSLKSIIRTTIDETRRMIYNLRPMALDDLGLVPTLERYIDKIRNEVNYDITLDVMNGEDNVNSIISLTLYRIVQEAINNAKKHSNAANVNIKLNYNSEFIELIINDDGDGFDINNVKLNMENNRGFGITMMRERTNLLMGEYKLKSERGMGTTIYVKIPILESKEDINE</sequence>
<reference evidence="17 18" key="1">
    <citation type="submission" date="2020-07" db="EMBL/GenBank/DDBJ databases">
        <title>Vallitalea guaymasensis genome.</title>
        <authorList>
            <person name="Postec A."/>
        </authorList>
    </citation>
    <scope>NUCLEOTIDE SEQUENCE [LARGE SCALE GENOMIC DNA]</scope>
    <source>
        <strain evidence="17 18">Ra1766G1</strain>
    </source>
</reference>
<dbReference type="RefSeq" id="WP_212693450.1">
    <property type="nucleotide sequence ID" value="NZ_CP058561.1"/>
</dbReference>
<dbReference type="KEGG" id="vgu:HYG85_10600"/>
<comment type="function">
    <text evidence="14">Member of the two-component regulatory system NreB/NreC involved in the control of dissimilatory nitrate/nitrite reduction in response to oxygen. NreB functions as a direct oxygen sensor histidine kinase which is autophosphorylated, in the absence of oxygen, probably at the conserved histidine residue, and transfers its phosphate group probably to a conserved aspartate residue of NreC. NreB/NreC activates the expression of the nitrate (narGHJI) and nitrite (nir) reductase operons, as well as the putative nitrate transporter gene narT.</text>
</comment>
<organism evidence="17 18">
    <name type="scientific">Vallitalea guaymasensis</name>
    <dbReference type="NCBI Taxonomy" id="1185412"/>
    <lineage>
        <taxon>Bacteria</taxon>
        <taxon>Bacillati</taxon>
        <taxon>Bacillota</taxon>
        <taxon>Clostridia</taxon>
        <taxon>Lachnospirales</taxon>
        <taxon>Vallitaleaceae</taxon>
        <taxon>Vallitalea</taxon>
    </lineage>
</organism>
<comment type="subcellular location">
    <subcellularLocation>
        <location evidence="3">Cytoplasm</location>
    </subcellularLocation>
</comment>
<keyword evidence="6" id="KW-0004">4Fe-4S</keyword>
<feature type="domain" description="Histidine kinase" evidence="16">
    <location>
        <begin position="189"/>
        <end position="381"/>
    </location>
</feature>
<dbReference type="Gene3D" id="3.30.565.10">
    <property type="entry name" value="Histidine kinase-like ATPase, C-terminal domain"/>
    <property type="match status" value="1"/>
</dbReference>
<keyword evidence="12" id="KW-0902">Two-component regulatory system</keyword>
<proteinExistence type="predicted"/>
<evidence type="ECO:0000313" key="17">
    <source>
        <dbReference type="EMBL" id="QUH29353.1"/>
    </source>
</evidence>
<dbReference type="Pfam" id="PF02518">
    <property type="entry name" value="HATPase_c"/>
    <property type="match status" value="1"/>
</dbReference>
<evidence type="ECO:0000256" key="9">
    <source>
        <dbReference type="ARBA" id="ARBA00022723"/>
    </source>
</evidence>
<dbReference type="InterPro" id="IPR008595">
    <property type="entry name" value="DegS"/>
</dbReference>
<evidence type="ECO:0000256" key="3">
    <source>
        <dbReference type="ARBA" id="ARBA00004496"/>
    </source>
</evidence>
<evidence type="ECO:0000259" key="16">
    <source>
        <dbReference type="PROSITE" id="PS50109"/>
    </source>
</evidence>
<dbReference type="GO" id="GO:0016020">
    <property type="term" value="C:membrane"/>
    <property type="evidence" value="ECO:0007669"/>
    <property type="project" value="InterPro"/>
</dbReference>
<dbReference type="SUPFAM" id="SSF55874">
    <property type="entry name" value="ATPase domain of HSP90 chaperone/DNA topoisomerase II/histidine kinase"/>
    <property type="match status" value="1"/>
</dbReference>
<evidence type="ECO:0000256" key="11">
    <source>
        <dbReference type="ARBA" id="ARBA00023004"/>
    </source>
</evidence>
<dbReference type="GO" id="GO:0051539">
    <property type="term" value="F:4 iron, 4 sulfur cluster binding"/>
    <property type="evidence" value="ECO:0007669"/>
    <property type="project" value="UniProtKB-KW"/>
</dbReference>
<dbReference type="PROSITE" id="PS50109">
    <property type="entry name" value="HIS_KIN"/>
    <property type="match status" value="1"/>
</dbReference>
<dbReference type="InterPro" id="IPR050482">
    <property type="entry name" value="Sensor_HK_TwoCompSys"/>
</dbReference>
<keyword evidence="11" id="KW-0408">Iron</keyword>
<dbReference type="GO" id="GO:0046872">
    <property type="term" value="F:metal ion binding"/>
    <property type="evidence" value="ECO:0007669"/>
    <property type="project" value="UniProtKB-KW"/>
</dbReference>
<dbReference type="InterPro" id="IPR003594">
    <property type="entry name" value="HATPase_dom"/>
</dbReference>
<keyword evidence="8" id="KW-0808">Transferase</keyword>
<keyword evidence="9" id="KW-0479">Metal-binding</keyword>
<dbReference type="Proteomes" id="UP000677305">
    <property type="component" value="Chromosome"/>
</dbReference>
<evidence type="ECO:0000256" key="8">
    <source>
        <dbReference type="ARBA" id="ARBA00022679"/>
    </source>
</evidence>
<dbReference type="AlphaFoldDB" id="A0A8J8MAS2"/>
<evidence type="ECO:0000256" key="15">
    <source>
        <dbReference type="ARBA" id="ARBA00030800"/>
    </source>
</evidence>
<dbReference type="GO" id="GO:0046983">
    <property type="term" value="F:protein dimerization activity"/>
    <property type="evidence" value="ECO:0007669"/>
    <property type="project" value="InterPro"/>
</dbReference>
<dbReference type="InterPro" id="IPR004358">
    <property type="entry name" value="Sig_transdc_His_kin-like_C"/>
</dbReference>
<comment type="cofactor">
    <cofactor evidence="2">
        <name>[4Fe-4S] cluster</name>
        <dbReference type="ChEBI" id="CHEBI:49883"/>
    </cofactor>
</comment>
<evidence type="ECO:0000256" key="13">
    <source>
        <dbReference type="ARBA" id="ARBA00023014"/>
    </source>
</evidence>
<dbReference type="CDD" id="cd16917">
    <property type="entry name" value="HATPase_UhpB-NarQ-NarX-like"/>
    <property type="match status" value="1"/>
</dbReference>
<evidence type="ECO:0000313" key="18">
    <source>
        <dbReference type="Proteomes" id="UP000677305"/>
    </source>
</evidence>
<protein>
    <recommendedName>
        <fullName evidence="5">Oxygen sensor histidine kinase NreB</fullName>
        <ecNumber evidence="4">2.7.13.3</ecNumber>
    </recommendedName>
    <alternativeName>
        <fullName evidence="15">Nitrogen regulation protein B</fullName>
    </alternativeName>
</protein>
<dbReference type="SMART" id="SM00387">
    <property type="entry name" value="HATPase_c"/>
    <property type="match status" value="1"/>
</dbReference>
<dbReference type="InterPro" id="IPR036890">
    <property type="entry name" value="HATPase_C_sf"/>
</dbReference>
<evidence type="ECO:0000256" key="10">
    <source>
        <dbReference type="ARBA" id="ARBA00022777"/>
    </source>
</evidence>
<evidence type="ECO:0000256" key="1">
    <source>
        <dbReference type="ARBA" id="ARBA00000085"/>
    </source>
</evidence>
<evidence type="ECO:0000256" key="12">
    <source>
        <dbReference type="ARBA" id="ARBA00023012"/>
    </source>
</evidence>
<name>A0A8J8MAS2_9FIRM</name>
<keyword evidence="10" id="KW-0418">Kinase</keyword>
<dbReference type="GO" id="GO:0000155">
    <property type="term" value="F:phosphorelay sensor kinase activity"/>
    <property type="evidence" value="ECO:0007669"/>
    <property type="project" value="InterPro"/>
</dbReference>
<evidence type="ECO:0000256" key="7">
    <source>
        <dbReference type="ARBA" id="ARBA00022490"/>
    </source>
</evidence>
<gene>
    <name evidence="17" type="ORF">HYG85_10600</name>
</gene>
<dbReference type="PANTHER" id="PTHR24421:SF55">
    <property type="entry name" value="SENSOR HISTIDINE KINASE YDFH"/>
    <property type="match status" value="1"/>
</dbReference>
<dbReference type="Gene3D" id="1.20.5.1930">
    <property type="match status" value="1"/>
</dbReference>
<dbReference type="PRINTS" id="PR00344">
    <property type="entry name" value="BCTRLSENSOR"/>
</dbReference>
<dbReference type="InterPro" id="IPR011712">
    <property type="entry name" value="Sig_transdc_His_kin_sub3_dim/P"/>
</dbReference>
<keyword evidence="7" id="KW-0963">Cytoplasm</keyword>
<dbReference type="Pfam" id="PF07730">
    <property type="entry name" value="HisKA_3"/>
    <property type="match status" value="1"/>
</dbReference>
<evidence type="ECO:0000256" key="6">
    <source>
        <dbReference type="ARBA" id="ARBA00022485"/>
    </source>
</evidence>
<keyword evidence="18" id="KW-1185">Reference proteome</keyword>
<keyword evidence="13" id="KW-0411">Iron-sulfur</keyword>
<accession>A0A8J8MAS2</accession>
<dbReference type="EC" id="2.7.13.3" evidence="4"/>
<dbReference type="Pfam" id="PF05384">
    <property type="entry name" value="DegS"/>
    <property type="match status" value="1"/>
</dbReference>
<dbReference type="EMBL" id="CP058561">
    <property type="protein sequence ID" value="QUH29353.1"/>
    <property type="molecule type" value="Genomic_DNA"/>
</dbReference>
<dbReference type="InterPro" id="IPR005467">
    <property type="entry name" value="His_kinase_dom"/>
</dbReference>
<evidence type="ECO:0000256" key="5">
    <source>
        <dbReference type="ARBA" id="ARBA00017322"/>
    </source>
</evidence>
<evidence type="ECO:0000256" key="4">
    <source>
        <dbReference type="ARBA" id="ARBA00012438"/>
    </source>
</evidence>
<evidence type="ECO:0000256" key="14">
    <source>
        <dbReference type="ARBA" id="ARBA00024827"/>
    </source>
</evidence>
<comment type="catalytic activity">
    <reaction evidence="1">
        <text>ATP + protein L-histidine = ADP + protein N-phospho-L-histidine.</text>
        <dbReference type="EC" id="2.7.13.3"/>
    </reaction>
</comment>
<dbReference type="PANTHER" id="PTHR24421">
    <property type="entry name" value="NITRATE/NITRITE SENSOR PROTEIN NARX-RELATED"/>
    <property type="match status" value="1"/>
</dbReference>